<feature type="non-terminal residue" evidence="2">
    <location>
        <position position="59"/>
    </location>
</feature>
<dbReference type="AlphaFoldDB" id="A0A8S3BC89"/>
<reference evidence="2" key="1">
    <citation type="submission" date="2021-02" db="EMBL/GenBank/DDBJ databases">
        <authorList>
            <person name="Nowell W R."/>
        </authorList>
    </citation>
    <scope>NUCLEOTIDE SEQUENCE</scope>
</reference>
<feature type="region of interest" description="Disordered" evidence="1">
    <location>
        <begin position="1"/>
        <end position="59"/>
    </location>
</feature>
<gene>
    <name evidence="2" type="ORF">SMN809_LOCUS47256</name>
</gene>
<dbReference type="Proteomes" id="UP000676336">
    <property type="component" value="Unassembled WGS sequence"/>
</dbReference>
<protein>
    <submittedName>
        <fullName evidence="2">Uncharacterized protein</fullName>
    </submittedName>
</protein>
<name>A0A8S3BC89_9BILA</name>
<evidence type="ECO:0000256" key="1">
    <source>
        <dbReference type="SAM" id="MobiDB-lite"/>
    </source>
</evidence>
<feature type="compositionally biased region" description="Acidic residues" evidence="1">
    <location>
        <begin position="1"/>
        <end position="20"/>
    </location>
</feature>
<dbReference type="EMBL" id="CAJOBI010149041">
    <property type="protein sequence ID" value="CAF4802900.1"/>
    <property type="molecule type" value="Genomic_DNA"/>
</dbReference>
<organism evidence="2 3">
    <name type="scientific">Rotaria magnacalcarata</name>
    <dbReference type="NCBI Taxonomy" id="392030"/>
    <lineage>
        <taxon>Eukaryota</taxon>
        <taxon>Metazoa</taxon>
        <taxon>Spiralia</taxon>
        <taxon>Gnathifera</taxon>
        <taxon>Rotifera</taxon>
        <taxon>Eurotatoria</taxon>
        <taxon>Bdelloidea</taxon>
        <taxon>Philodinida</taxon>
        <taxon>Philodinidae</taxon>
        <taxon>Rotaria</taxon>
    </lineage>
</organism>
<feature type="compositionally biased region" description="Polar residues" evidence="1">
    <location>
        <begin position="46"/>
        <end position="59"/>
    </location>
</feature>
<proteinExistence type="predicted"/>
<evidence type="ECO:0000313" key="3">
    <source>
        <dbReference type="Proteomes" id="UP000676336"/>
    </source>
</evidence>
<evidence type="ECO:0000313" key="2">
    <source>
        <dbReference type="EMBL" id="CAF4802900.1"/>
    </source>
</evidence>
<sequence>MDENENGSDENPEMDSEVDDLNWQQQNRRNKRANKTSRTDYFVQERTITSSSHGYSRME</sequence>
<comment type="caution">
    <text evidence="2">The sequence shown here is derived from an EMBL/GenBank/DDBJ whole genome shotgun (WGS) entry which is preliminary data.</text>
</comment>
<accession>A0A8S3BC89</accession>